<name>A0A6L2PBU5_COPFO</name>
<dbReference type="AlphaFoldDB" id="A0A6L2PBU5"/>
<dbReference type="InParanoid" id="A0A6L2PBU5"/>
<accession>A0A6L2PBU5</accession>
<proteinExistence type="predicted"/>
<evidence type="ECO:0000313" key="2">
    <source>
        <dbReference type="Proteomes" id="UP000502823"/>
    </source>
</evidence>
<keyword evidence="2" id="KW-1185">Reference proteome</keyword>
<sequence>MVAFLPYVQKTSNHISRIPTRHSQDLQPPSFVKDDLELKKHGERPLLAHPAWTPDKSAVTEQRFNHHHHTQVHDTTILCTKFHYMDQIMRDVIETELHSNNMSRWDGLI</sequence>
<protein>
    <submittedName>
        <fullName evidence="1">Uncharacterized protein</fullName>
    </submittedName>
</protein>
<dbReference type="EMBL" id="BLKM01010328">
    <property type="protein sequence ID" value="GFG29826.1"/>
    <property type="molecule type" value="Genomic_DNA"/>
</dbReference>
<organism evidence="1 2">
    <name type="scientific">Coptotermes formosanus</name>
    <name type="common">Formosan subterranean termite</name>
    <dbReference type="NCBI Taxonomy" id="36987"/>
    <lineage>
        <taxon>Eukaryota</taxon>
        <taxon>Metazoa</taxon>
        <taxon>Ecdysozoa</taxon>
        <taxon>Arthropoda</taxon>
        <taxon>Hexapoda</taxon>
        <taxon>Insecta</taxon>
        <taxon>Pterygota</taxon>
        <taxon>Neoptera</taxon>
        <taxon>Polyneoptera</taxon>
        <taxon>Dictyoptera</taxon>
        <taxon>Blattodea</taxon>
        <taxon>Blattoidea</taxon>
        <taxon>Termitoidae</taxon>
        <taxon>Rhinotermitidae</taxon>
        <taxon>Coptotermes</taxon>
    </lineage>
</organism>
<evidence type="ECO:0000313" key="1">
    <source>
        <dbReference type="EMBL" id="GFG29826.1"/>
    </source>
</evidence>
<dbReference type="Proteomes" id="UP000502823">
    <property type="component" value="Unassembled WGS sequence"/>
</dbReference>
<gene>
    <name evidence="1" type="ORF">Cfor_02791</name>
</gene>
<comment type="caution">
    <text evidence="1">The sequence shown here is derived from an EMBL/GenBank/DDBJ whole genome shotgun (WGS) entry which is preliminary data.</text>
</comment>
<reference evidence="2" key="1">
    <citation type="submission" date="2020-01" db="EMBL/GenBank/DDBJ databases">
        <title>Draft genome sequence of the Termite Coptotermes fromosanus.</title>
        <authorList>
            <person name="Itakura S."/>
            <person name="Yosikawa Y."/>
            <person name="Umezawa K."/>
        </authorList>
    </citation>
    <scope>NUCLEOTIDE SEQUENCE [LARGE SCALE GENOMIC DNA]</scope>
</reference>